<comment type="subcellular location">
    <subcellularLocation>
        <location evidence="1">Cell membrane</location>
        <topology evidence="1">Multi-pass membrane protein</topology>
    </subcellularLocation>
</comment>
<dbReference type="InterPro" id="IPR036259">
    <property type="entry name" value="MFS_trans_sf"/>
</dbReference>
<dbReference type="RefSeq" id="WP_013224359.1">
    <property type="nucleotide sequence ID" value="NC_014318.1"/>
</dbReference>
<feature type="transmembrane region" description="Helical" evidence="7">
    <location>
        <begin position="208"/>
        <end position="230"/>
    </location>
</feature>
<dbReference type="InterPro" id="IPR020846">
    <property type="entry name" value="MFS_dom"/>
</dbReference>
<evidence type="ECO:0000256" key="2">
    <source>
        <dbReference type="ARBA" id="ARBA00022448"/>
    </source>
</evidence>
<keyword evidence="3" id="KW-1003">Cell membrane</keyword>
<feature type="transmembrane region" description="Helical" evidence="7">
    <location>
        <begin position="87"/>
        <end position="110"/>
    </location>
</feature>
<evidence type="ECO:0000256" key="5">
    <source>
        <dbReference type="ARBA" id="ARBA00022989"/>
    </source>
</evidence>
<dbReference type="OrthoDB" id="4325372at2"/>
<dbReference type="Pfam" id="PF07690">
    <property type="entry name" value="MFS_1"/>
    <property type="match status" value="1"/>
</dbReference>
<keyword evidence="2" id="KW-0813">Transport</keyword>
<sequence length="477" mass="49403">MSQQTLDRAPAPARPHRSGLVLAIILTCQLMLVLDATVMNVALPRIQSDLGFSPTGLSWVMTAYSLVFGGLLLLGGRAGDLFGRRRMFVAGITVFTLASLAGGLAGSAALLIAARVLQGVGAAMAGPSTLALVTTTFTEPKARVRALALFSAMSSGGFAIGLIVGGLLTEWFSWRAALFINVPFGLAIALLAPRFVAEPERRRAHLDLPGAVTGTLGVGSLVFAFTHAASDGWGNPVTLGSLAAGLALLAGFVAIEARTALPLVPLRLFADRNRSAAYVNFFLAPMAMMSMFFFLTQFMQDIRHFAALATGFAFLPMAALIFTMSRLVPRLLPRYGPKPLALTGSVLMVAGVGWLALLTTDSTYFPALLGPLLLMGLGGGLAFAPLNVIIMATVPAEDAGAAGGVLQTMQQVGSTLGLGVLVTVFGSVTRSSGSTGAQLTVDGMTAAFATAAVFAACTVLVALTFRRQLPATASARP</sequence>
<dbReference type="PANTHER" id="PTHR42718:SF46">
    <property type="entry name" value="BLR6921 PROTEIN"/>
    <property type="match status" value="1"/>
</dbReference>
<dbReference type="KEGG" id="amd:AMED_2487"/>
<feature type="transmembrane region" description="Helical" evidence="7">
    <location>
        <begin position="174"/>
        <end position="196"/>
    </location>
</feature>
<feature type="transmembrane region" description="Helical" evidence="7">
    <location>
        <begin position="20"/>
        <end position="43"/>
    </location>
</feature>
<organism evidence="9 10">
    <name type="scientific">Amycolatopsis mediterranei (strain U-32)</name>
    <dbReference type="NCBI Taxonomy" id="749927"/>
    <lineage>
        <taxon>Bacteria</taxon>
        <taxon>Bacillati</taxon>
        <taxon>Actinomycetota</taxon>
        <taxon>Actinomycetes</taxon>
        <taxon>Pseudonocardiales</taxon>
        <taxon>Pseudonocardiaceae</taxon>
        <taxon>Amycolatopsis</taxon>
    </lineage>
</organism>
<proteinExistence type="predicted"/>
<evidence type="ECO:0000256" key="7">
    <source>
        <dbReference type="SAM" id="Phobius"/>
    </source>
</evidence>
<feature type="transmembrane region" description="Helical" evidence="7">
    <location>
        <begin position="146"/>
        <end position="168"/>
    </location>
</feature>
<dbReference type="PROSITE" id="PS50850">
    <property type="entry name" value="MFS"/>
    <property type="match status" value="1"/>
</dbReference>
<dbReference type="PANTHER" id="PTHR42718">
    <property type="entry name" value="MAJOR FACILITATOR SUPERFAMILY MULTIDRUG TRANSPORTER MFSC"/>
    <property type="match status" value="1"/>
</dbReference>
<dbReference type="Gene3D" id="1.20.1720.10">
    <property type="entry name" value="Multidrug resistance protein D"/>
    <property type="match status" value="1"/>
</dbReference>
<dbReference type="GeneID" id="92870264"/>
<accession>A0A0H3D200</accession>
<dbReference type="GO" id="GO:0005886">
    <property type="term" value="C:plasma membrane"/>
    <property type="evidence" value="ECO:0007669"/>
    <property type="project" value="UniProtKB-SubCell"/>
</dbReference>
<dbReference type="PATRIC" id="fig|749927.5.peg.2565"/>
<evidence type="ECO:0000313" key="10">
    <source>
        <dbReference type="Proteomes" id="UP000000328"/>
    </source>
</evidence>
<feature type="transmembrane region" description="Helical" evidence="7">
    <location>
        <begin position="236"/>
        <end position="255"/>
    </location>
</feature>
<protein>
    <submittedName>
        <fullName evidence="9">Major facilitator transporter</fullName>
    </submittedName>
</protein>
<dbReference type="Gene3D" id="1.20.1250.20">
    <property type="entry name" value="MFS general substrate transporter like domains"/>
    <property type="match status" value="1"/>
</dbReference>
<dbReference type="Proteomes" id="UP000000328">
    <property type="component" value="Chromosome"/>
</dbReference>
<feature type="transmembrane region" description="Helical" evidence="7">
    <location>
        <begin position="55"/>
        <end position="75"/>
    </location>
</feature>
<dbReference type="GO" id="GO:0022857">
    <property type="term" value="F:transmembrane transporter activity"/>
    <property type="evidence" value="ECO:0007669"/>
    <property type="project" value="InterPro"/>
</dbReference>
<dbReference type="SUPFAM" id="SSF103473">
    <property type="entry name" value="MFS general substrate transporter"/>
    <property type="match status" value="1"/>
</dbReference>
<feature type="transmembrane region" description="Helical" evidence="7">
    <location>
        <begin position="415"/>
        <end position="433"/>
    </location>
</feature>
<keyword evidence="4 7" id="KW-0812">Transmembrane</keyword>
<dbReference type="CDD" id="cd17321">
    <property type="entry name" value="MFS_MMR_MDR_like"/>
    <property type="match status" value="1"/>
</dbReference>
<feature type="domain" description="Major facilitator superfamily (MFS) profile" evidence="8">
    <location>
        <begin position="21"/>
        <end position="470"/>
    </location>
</feature>
<evidence type="ECO:0000256" key="6">
    <source>
        <dbReference type="ARBA" id="ARBA00023136"/>
    </source>
</evidence>
<dbReference type="AlphaFoldDB" id="A0A0H3D200"/>
<feature type="transmembrane region" description="Helical" evidence="7">
    <location>
        <begin position="372"/>
        <end position="394"/>
    </location>
</feature>
<feature type="transmembrane region" description="Helical" evidence="7">
    <location>
        <begin position="305"/>
        <end position="328"/>
    </location>
</feature>
<evidence type="ECO:0000259" key="8">
    <source>
        <dbReference type="PROSITE" id="PS50850"/>
    </source>
</evidence>
<dbReference type="InterPro" id="IPR011701">
    <property type="entry name" value="MFS"/>
</dbReference>
<feature type="transmembrane region" description="Helical" evidence="7">
    <location>
        <begin position="116"/>
        <end position="134"/>
    </location>
</feature>
<dbReference type="HOGENOM" id="CLU_000960_28_2_11"/>
<keyword evidence="6 7" id="KW-0472">Membrane</keyword>
<evidence type="ECO:0000256" key="3">
    <source>
        <dbReference type="ARBA" id="ARBA00022475"/>
    </source>
</evidence>
<feature type="transmembrane region" description="Helical" evidence="7">
    <location>
        <begin position="340"/>
        <end position="360"/>
    </location>
</feature>
<evidence type="ECO:0000313" key="9">
    <source>
        <dbReference type="EMBL" id="ADJ44282.1"/>
    </source>
</evidence>
<gene>
    <name evidence="9" type="ordered locus">AMED_2487</name>
</gene>
<feature type="transmembrane region" description="Helical" evidence="7">
    <location>
        <begin position="276"/>
        <end position="299"/>
    </location>
</feature>
<name>A0A0H3D200_AMYMU</name>
<dbReference type="EMBL" id="CP002000">
    <property type="protein sequence ID" value="ADJ44282.1"/>
    <property type="molecule type" value="Genomic_DNA"/>
</dbReference>
<dbReference type="eggNOG" id="COG0477">
    <property type="taxonomic scope" value="Bacteria"/>
</dbReference>
<reference evidence="9 10" key="1">
    <citation type="journal article" date="2010" name="Cell Res.">
        <title>Complete genome sequence of the rifamycin SV-producing Amycolatopsis mediterranei U32 revealed its genetic characteristics in phylogeny and metabolism.</title>
        <authorList>
            <person name="Zhao W."/>
            <person name="Zhong Y."/>
            <person name="Yuan H."/>
            <person name="Wang J."/>
            <person name="Zheng H."/>
            <person name="Wang Y."/>
            <person name="Cen X."/>
            <person name="Xu F."/>
            <person name="Bai J."/>
            <person name="Han X."/>
            <person name="Lu G."/>
            <person name="Zhu Y."/>
            <person name="Shao Z."/>
            <person name="Yan H."/>
            <person name="Li C."/>
            <person name="Peng N."/>
            <person name="Zhang Z."/>
            <person name="Zhang Y."/>
            <person name="Lin W."/>
            <person name="Fan Y."/>
            <person name="Qin Z."/>
            <person name="Hu Y."/>
            <person name="Zhu B."/>
            <person name="Wang S."/>
            <person name="Ding X."/>
            <person name="Zhao G.P."/>
        </authorList>
    </citation>
    <scope>NUCLEOTIDE SEQUENCE [LARGE SCALE GENOMIC DNA]</scope>
    <source>
        <strain evidence="10">U-32</strain>
    </source>
</reference>
<evidence type="ECO:0000256" key="1">
    <source>
        <dbReference type="ARBA" id="ARBA00004651"/>
    </source>
</evidence>
<keyword evidence="5 7" id="KW-1133">Transmembrane helix</keyword>
<feature type="transmembrane region" description="Helical" evidence="7">
    <location>
        <begin position="445"/>
        <end position="465"/>
    </location>
</feature>
<evidence type="ECO:0000256" key="4">
    <source>
        <dbReference type="ARBA" id="ARBA00022692"/>
    </source>
</evidence>